<feature type="transmembrane region" description="Helical" evidence="8">
    <location>
        <begin position="144"/>
        <end position="166"/>
    </location>
</feature>
<evidence type="ECO:0000256" key="7">
    <source>
        <dbReference type="ARBA" id="ARBA00023136"/>
    </source>
</evidence>
<comment type="subcellular location">
    <subcellularLocation>
        <location evidence="1">Cell membrane</location>
        <topology evidence="1">Multi-pass membrane protein</topology>
    </subcellularLocation>
</comment>
<dbReference type="NCBIfam" id="TIGR03426">
    <property type="entry name" value="shape_MreD"/>
    <property type="match status" value="1"/>
</dbReference>
<comment type="similarity">
    <text evidence="2">Belongs to the MreD family.</text>
</comment>
<dbReference type="EMBL" id="JAPAAF010000019">
    <property type="protein sequence ID" value="MCW0483632.1"/>
    <property type="molecule type" value="Genomic_DNA"/>
</dbReference>
<reference evidence="9" key="1">
    <citation type="submission" date="2022-10" db="EMBL/GenBank/DDBJ databases">
        <title>Gaoshiqiia sediminis gen. nov., sp. nov., isolated from coastal sediment.</title>
        <authorList>
            <person name="Yu W.X."/>
            <person name="Mu D.S."/>
            <person name="Du J.Z."/>
            <person name="Liang Y.Q."/>
        </authorList>
    </citation>
    <scope>NUCLEOTIDE SEQUENCE</scope>
    <source>
        <strain evidence="9">A06</strain>
    </source>
</reference>
<protein>
    <submittedName>
        <fullName evidence="9">Rod shape-determining protein MreD</fullName>
    </submittedName>
</protein>
<feature type="transmembrane region" description="Helical" evidence="8">
    <location>
        <begin position="6"/>
        <end position="23"/>
    </location>
</feature>
<dbReference type="InterPro" id="IPR007227">
    <property type="entry name" value="Cell_shape_determining_MreD"/>
</dbReference>
<comment type="caution">
    <text evidence="9">The sequence shown here is derived from an EMBL/GenBank/DDBJ whole genome shotgun (WGS) entry which is preliminary data.</text>
</comment>
<evidence type="ECO:0000256" key="6">
    <source>
        <dbReference type="ARBA" id="ARBA00022989"/>
    </source>
</evidence>
<evidence type="ECO:0000256" key="1">
    <source>
        <dbReference type="ARBA" id="ARBA00004651"/>
    </source>
</evidence>
<proteinExistence type="inferred from homology"/>
<evidence type="ECO:0000256" key="4">
    <source>
        <dbReference type="ARBA" id="ARBA00022692"/>
    </source>
</evidence>
<evidence type="ECO:0000313" key="10">
    <source>
        <dbReference type="Proteomes" id="UP001163821"/>
    </source>
</evidence>
<keyword evidence="4 8" id="KW-0812">Transmembrane</keyword>
<dbReference type="GO" id="GO:0008360">
    <property type="term" value="P:regulation of cell shape"/>
    <property type="evidence" value="ECO:0007669"/>
    <property type="project" value="UniProtKB-KW"/>
</dbReference>
<evidence type="ECO:0000256" key="8">
    <source>
        <dbReference type="SAM" id="Phobius"/>
    </source>
</evidence>
<feature type="transmembrane region" description="Helical" evidence="8">
    <location>
        <begin position="72"/>
        <end position="92"/>
    </location>
</feature>
<dbReference type="GO" id="GO:0005886">
    <property type="term" value="C:plasma membrane"/>
    <property type="evidence" value="ECO:0007669"/>
    <property type="project" value="UniProtKB-SubCell"/>
</dbReference>
<gene>
    <name evidence="9" type="primary">mreD</name>
    <name evidence="9" type="ORF">N2K84_12885</name>
</gene>
<evidence type="ECO:0000256" key="2">
    <source>
        <dbReference type="ARBA" id="ARBA00007776"/>
    </source>
</evidence>
<dbReference type="RefSeq" id="WP_282592234.1">
    <property type="nucleotide sequence ID" value="NZ_JAPAAF010000019.1"/>
</dbReference>
<dbReference type="AlphaFoldDB" id="A0AA42CAD9"/>
<accession>A0AA42CAD9</accession>
<evidence type="ECO:0000313" key="9">
    <source>
        <dbReference type="EMBL" id="MCW0483632.1"/>
    </source>
</evidence>
<keyword evidence="10" id="KW-1185">Reference proteome</keyword>
<feature type="transmembrane region" description="Helical" evidence="8">
    <location>
        <begin position="113"/>
        <end position="132"/>
    </location>
</feature>
<evidence type="ECO:0000256" key="3">
    <source>
        <dbReference type="ARBA" id="ARBA00022475"/>
    </source>
</evidence>
<keyword evidence="3" id="KW-1003">Cell membrane</keyword>
<keyword evidence="6 8" id="KW-1133">Transmembrane helix</keyword>
<name>A0AA42CAD9_9BACT</name>
<keyword evidence="5" id="KW-0133">Cell shape</keyword>
<evidence type="ECO:0000256" key="5">
    <source>
        <dbReference type="ARBA" id="ARBA00022960"/>
    </source>
</evidence>
<feature type="transmembrane region" description="Helical" evidence="8">
    <location>
        <begin position="35"/>
        <end position="60"/>
    </location>
</feature>
<organism evidence="9 10">
    <name type="scientific">Gaoshiqia sediminis</name>
    <dbReference type="NCBI Taxonomy" id="2986998"/>
    <lineage>
        <taxon>Bacteria</taxon>
        <taxon>Pseudomonadati</taxon>
        <taxon>Bacteroidota</taxon>
        <taxon>Bacteroidia</taxon>
        <taxon>Marinilabiliales</taxon>
        <taxon>Prolixibacteraceae</taxon>
        <taxon>Gaoshiqia</taxon>
    </lineage>
</organism>
<sequence>MSKAIGKYVIMWVVLVLLQVLLLNHIQISGYINPYLYILFILLLPFDTPKYLLLILGFLLGLNVDIFSNTPGIHASATTFLAFIRPAVIRLISSRDVLELNTPPRLGSLGFHWFFKYSLILVLAHHFFLFYVEVFTLKGFIFTFFRSVLSSAFTLVLIIISQYLIYKE</sequence>
<keyword evidence="7 8" id="KW-0472">Membrane</keyword>
<dbReference type="Proteomes" id="UP001163821">
    <property type="component" value="Unassembled WGS sequence"/>
</dbReference>